<feature type="domain" description="HTH cro/C1-type" evidence="1">
    <location>
        <begin position="1"/>
        <end position="47"/>
    </location>
</feature>
<name>A0ABQ4JEY9_9ACTN</name>
<gene>
    <name evidence="2" type="ORF">Vqi01_39510</name>
</gene>
<sequence>MSQQTFADRLGKSKSWVDKIERGVRKLDRYSVIRDIADVLRLDPDILLGPRQPPPTAPKLDGVDAVRAALAHYHDRPQRTVTADQARRQVAHAWMTYHHARYPQLLDALPALLDTTHGTRSLLAATYRITANVLIKLDHPHLAWLAADRAVTTAADIPTLTTTATIAVTQALRALGHHHLALTAALTATGTADDDTVRGALFLQAGLAAAGTGDRRNTHDLLDHATGLADQRANHTDPHHTGFAPTAVQLARSLAAHHLGDTTEAIHHHQHAIRSDGFRRLPPEHRAAHLIDATRMHLDTGNPTQAGQALLHADTIAPAEVRSRPAARTLLAEIIQRGPAPADVARLAAILGLTRQP</sequence>
<evidence type="ECO:0000313" key="3">
    <source>
        <dbReference type="Proteomes" id="UP000653076"/>
    </source>
</evidence>
<dbReference type="Proteomes" id="UP000653076">
    <property type="component" value="Unassembled WGS sequence"/>
</dbReference>
<dbReference type="SUPFAM" id="SSF47413">
    <property type="entry name" value="lambda repressor-like DNA-binding domains"/>
    <property type="match status" value="1"/>
</dbReference>
<protein>
    <recommendedName>
        <fullName evidence="1">HTH cro/C1-type domain-containing protein</fullName>
    </recommendedName>
</protein>
<reference evidence="2 3" key="1">
    <citation type="submission" date="2021-01" db="EMBL/GenBank/DDBJ databases">
        <title>Whole genome shotgun sequence of Verrucosispora qiuiae NBRC 106684.</title>
        <authorList>
            <person name="Komaki H."/>
            <person name="Tamura T."/>
        </authorList>
    </citation>
    <scope>NUCLEOTIDE SEQUENCE [LARGE SCALE GENOMIC DNA]</scope>
    <source>
        <strain evidence="2 3">NBRC 106684</strain>
    </source>
</reference>
<dbReference type="EMBL" id="BOPC01000054">
    <property type="protein sequence ID" value="GIJ28789.1"/>
    <property type="molecule type" value="Genomic_DNA"/>
</dbReference>
<dbReference type="Pfam" id="PF13560">
    <property type="entry name" value="HTH_31"/>
    <property type="match status" value="1"/>
</dbReference>
<accession>A0ABQ4JEY9</accession>
<dbReference type="Gene3D" id="1.10.260.40">
    <property type="entry name" value="lambda repressor-like DNA-binding domains"/>
    <property type="match status" value="1"/>
</dbReference>
<dbReference type="InterPro" id="IPR010982">
    <property type="entry name" value="Lambda_DNA-bd_dom_sf"/>
</dbReference>
<keyword evidence="3" id="KW-1185">Reference proteome</keyword>
<evidence type="ECO:0000313" key="2">
    <source>
        <dbReference type="EMBL" id="GIJ28789.1"/>
    </source>
</evidence>
<comment type="caution">
    <text evidence="2">The sequence shown here is derived from an EMBL/GenBank/DDBJ whole genome shotgun (WGS) entry which is preliminary data.</text>
</comment>
<dbReference type="PROSITE" id="PS50943">
    <property type="entry name" value="HTH_CROC1"/>
    <property type="match status" value="1"/>
</dbReference>
<dbReference type="InterPro" id="IPR011990">
    <property type="entry name" value="TPR-like_helical_dom_sf"/>
</dbReference>
<evidence type="ECO:0000259" key="1">
    <source>
        <dbReference type="PROSITE" id="PS50943"/>
    </source>
</evidence>
<proteinExistence type="predicted"/>
<dbReference type="Gene3D" id="1.25.40.10">
    <property type="entry name" value="Tetratricopeptide repeat domain"/>
    <property type="match status" value="1"/>
</dbReference>
<dbReference type="InterPro" id="IPR001387">
    <property type="entry name" value="Cro/C1-type_HTH"/>
</dbReference>
<organism evidence="2 3">
    <name type="scientific">Micromonospora qiuiae</name>
    <dbReference type="NCBI Taxonomy" id="502268"/>
    <lineage>
        <taxon>Bacteria</taxon>
        <taxon>Bacillati</taxon>
        <taxon>Actinomycetota</taxon>
        <taxon>Actinomycetes</taxon>
        <taxon>Micromonosporales</taxon>
        <taxon>Micromonosporaceae</taxon>
        <taxon>Micromonospora</taxon>
    </lineage>
</organism>
<dbReference type="CDD" id="cd00093">
    <property type="entry name" value="HTH_XRE"/>
    <property type="match status" value="1"/>
</dbReference>